<keyword evidence="5" id="KW-0964">Secreted</keyword>
<dbReference type="GeneID" id="18875400"/>
<evidence type="ECO:0000256" key="3">
    <source>
        <dbReference type="ARBA" id="ARBA00005798"/>
    </source>
</evidence>
<evidence type="ECO:0000256" key="8">
    <source>
        <dbReference type="SAM" id="SignalP"/>
    </source>
</evidence>
<dbReference type="Gene3D" id="3.80.20.20">
    <property type="entry name" value="Receptor L-domain"/>
    <property type="match status" value="2"/>
</dbReference>
<evidence type="ECO:0000256" key="7">
    <source>
        <dbReference type="ARBA" id="ARBA00023180"/>
    </source>
</evidence>
<dbReference type="SUPFAM" id="SSF52058">
    <property type="entry name" value="L domain-like"/>
    <property type="match status" value="2"/>
</dbReference>
<evidence type="ECO:0000256" key="1">
    <source>
        <dbReference type="ARBA" id="ARBA00004191"/>
    </source>
</evidence>
<dbReference type="InterPro" id="IPR051648">
    <property type="entry name" value="CWI-Assembly_Regulator"/>
</dbReference>
<dbReference type="GO" id="GO:0009277">
    <property type="term" value="C:fungal-type cell wall"/>
    <property type="evidence" value="ECO:0007669"/>
    <property type="project" value="TreeGrafter"/>
</dbReference>
<dbReference type="AlphaFoldDB" id="G3ANA1"/>
<dbReference type="EMBL" id="GL996502">
    <property type="protein sequence ID" value="EGW32483.1"/>
    <property type="molecule type" value="Genomic_DNA"/>
</dbReference>
<feature type="chain" id="PRO_5003442617" description="Receptor L-domain domain-containing protein" evidence="8">
    <location>
        <begin position="20"/>
        <end position="388"/>
    </location>
</feature>
<dbReference type="InParanoid" id="G3ANA1"/>
<comment type="similarity">
    <text evidence="3">Belongs to the SPS2 family.</text>
</comment>
<keyword evidence="10" id="KW-1185">Reference proteome</keyword>
<dbReference type="OMA" id="NNNRYME"/>
<evidence type="ECO:0000256" key="2">
    <source>
        <dbReference type="ARBA" id="ARBA00004609"/>
    </source>
</evidence>
<dbReference type="PANTHER" id="PTHR31018:SF3">
    <property type="entry name" value="RECEPTOR PROTEIN-TYROSINE KINASE"/>
    <property type="match status" value="1"/>
</dbReference>
<evidence type="ECO:0000256" key="6">
    <source>
        <dbReference type="ARBA" id="ARBA00022729"/>
    </source>
</evidence>
<gene>
    <name evidence="9" type="ORF">SPAPADRAFT_71889</name>
</gene>
<dbReference type="RefSeq" id="XP_007375759.1">
    <property type="nucleotide sequence ID" value="XM_007375697.1"/>
</dbReference>
<accession>G3ANA1</accession>
<dbReference type="InterPro" id="IPR036941">
    <property type="entry name" value="Rcpt_L-dom_sf"/>
</dbReference>
<protein>
    <recommendedName>
        <fullName evidence="11">Receptor L-domain domain-containing protein</fullName>
    </recommendedName>
</protein>
<evidence type="ECO:0000313" key="10">
    <source>
        <dbReference type="Proteomes" id="UP000000709"/>
    </source>
</evidence>
<dbReference type="GO" id="GO:0031505">
    <property type="term" value="P:fungal-type cell wall organization"/>
    <property type="evidence" value="ECO:0007669"/>
    <property type="project" value="TreeGrafter"/>
</dbReference>
<evidence type="ECO:0000256" key="4">
    <source>
        <dbReference type="ARBA" id="ARBA00022512"/>
    </source>
</evidence>
<dbReference type="PANTHER" id="PTHR31018">
    <property type="entry name" value="SPORULATION-SPECIFIC PROTEIN-RELATED"/>
    <property type="match status" value="1"/>
</dbReference>
<comment type="subcellular location">
    <subcellularLocation>
        <location evidence="2">Cell membrane</location>
        <topology evidence="2">Lipid-anchor</topology>
        <topology evidence="2">GPI-anchor</topology>
    </subcellularLocation>
    <subcellularLocation>
        <location evidence="1">Secreted</location>
        <location evidence="1">Cell wall</location>
    </subcellularLocation>
</comment>
<feature type="signal peptide" evidence="8">
    <location>
        <begin position="1"/>
        <end position="19"/>
    </location>
</feature>
<evidence type="ECO:0008006" key="11">
    <source>
        <dbReference type="Google" id="ProtNLM"/>
    </source>
</evidence>
<dbReference type="OrthoDB" id="536881at2759"/>
<keyword evidence="7" id="KW-0325">Glycoprotein</keyword>
<keyword evidence="6 8" id="KW-0732">Signal</keyword>
<dbReference type="STRING" id="619300.G3ANA1"/>
<name>G3ANA1_SPAPN</name>
<organism evidence="10">
    <name type="scientific">Spathaspora passalidarum (strain NRRL Y-27907 / 11-Y1)</name>
    <dbReference type="NCBI Taxonomy" id="619300"/>
    <lineage>
        <taxon>Eukaryota</taxon>
        <taxon>Fungi</taxon>
        <taxon>Dikarya</taxon>
        <taxon>Ascomycota</taxon>
        <taxon>Saccharomycotina</taxon>
        <taxon>Pichiomycetes</taxon>
        <taxon>Debaryomycetaceae</taxon>
        <taxon>Spathaspora</taxon>
    </lineage>
</organism>
<sequence length="388" mass="43667">MHIWSLVMALAYIPFLVQGKNRDESTPEIPSSCHQNEFNIQSPEDLENIIDCNILVGNIVISDYNYPIITFSKLEKVLGNLTILKSPELVRIEAPTLEYISSRFILTELTSLSLISFPSIKYINVLDWSILPILSNVHLNHEIQGIESIRVSDTSLTGFSGFIADKLDILDINNNRFLDTIECNVEHIYGKLHIAANAIDVKVSLPKLRQVSNLSINNVERLNLDQLETVDNSLSLSNNYFQQLRFPQLETIGGTLSLLQNEQVNHLEFPSLNEIGGGLMLVNNTKVDKINFFPKLKIIGGALELVGPIKEIVFRQLKLVKGSAIVKSTSQQFDCTKWSTSDILLVVRGGKIECTNYKNEKFTSRTRKEGHSQGLHSNTVALIYRFIL</sequence>
<dbReference type="FunCoup" id="G3ANA1">
    <property type="interactions" value="42"/>
</dbReference>
<keyword evidence="4" id="KW-0134">Cell wall</keyword>
<dbReference type="eggNOG" id="ENOG502QT4Q">
    <property type="taxonomic scope" value="Eukaryota"/>
</dbReference>
<dbReference type="KEGG" id="spaa:SPAPADRAFT_71889"/>
<reference evidence="9 10" key="1">
    <citation type="journal article" date="2011" name="Proc. Natl. Acad. Sci. U.S.A.">
        <title>Comparative genomics of xylose-fermenting fungi for enhanced biofuel production.</title>
        <authorList>
            <person name="Wohlbach D.J."/>
            <person name="Kuo A."/>
            <person name="Sato T.K."/>
            <person name="Potts K.M."/>
            <person name="Salamov A.A."/>
            <person name="LaButti K.M."/>
            <person name="Sun H."/>
            <person name="Clum A."/>
            <person name="Pangilinan J.L."/>
            <person name="Lindquist E.A."/>
            <person name="Lucas S."/>
            <person name="Lapidus A."/>
            <person name="Jin M."/>
            <person name="Gunawan C."/>
            <person name="Balan V."/>
            <person name="Dale B.E."/>
            <person name="Jeffries T.W."/>
            <person name="Zinkel R."/>
            <person name="Barry K.W."/>
            <person name="Grigoriev I.V."/>
            <person name="Gasch A.P."/>
        </authorList>
    </citation>
    <scope>NUCLEOTIDE SEQUENCE [LARGE SCALE GENOMIC DNA]</scope>
    <source>
        <strain evidence="10">NRRL Y-27907 / 11-Y1</strain>
    </source>
</reference>
<evidence type="ECO:0000313" key="9">
    <source>
        <dbReference type="EMBL" id="EGW32483.1"/>
    </source>
</evidence>
<evidence type="ECO:0000256" key="5">
    <source>
        <dbReference type="ARBA" id="ARBA00022525"/>
    </source>
</evidence>
<proteinExistence type="inferred from homology"/>
<dbReference type="GO" id="GO:0009986">
    <property type="term" value="C:cell surface"/>
    <property type="evidence" value="ECO:0007669"/>
    <property type="project" value="TreeGrafter"/>
</dbReference>
<dbReference type="Proteomes" id="UP000000709">
    <property type="component" value="Unassembled WGS sequence"/>
</dbReference>
<dbReference type="GO" id="GO:0005886">
    <property type="term" value="C:plasma membrane"/>
    <property type="evidence" value="ECO:0007669"/>
    <property type="project" value="UniProtKB-SubCell"/>
</dbReference>
<dbReference type="HOGENOM" id="CLU_035846_2_0_1"/>